<reference evidence="14 15" key="1">
    <citation type="submission" date="2016-07" db="EMBL/GenBank/DDBJ databases">
        <title>Pervasive Adenine N6-methylation of Active Genes in Fungi.</title>
        <authorList>
            <consortium name="DOE Joint Genome Institute"/>
            <person name="Mondo S.J."/>
            <person name="Dannebaum R.O."/>
            <person name="Kuo R.C."/>
            <person name="Labutti K."/>
            <person name="Haridas S."/>
            <person name="Kuo A."/>
            <person name="Salamov A."/>
            <person name="Ahrendt S.R."/>
            <person name="Lipzen A."/>
            <person name="Sullivan W."/>
            <person name="Andreopoulos W.B."/>
            <person name="Clum A."/>
            <person name="Lindquist E."/>
            <person name="Daum C."/>
            <person name="Ramamoorthy G.K."/>
            <person name="Gryganskyi A."/>
            <person name="Culley D."/>
            <person name="Magnuson J.K."/>
            <person name="James T.Y."/>
            <person name="O'Malley M.A."/>
            <person name="Stajich J.E."/>
            <person name="Spatafora J.W."/>
            <person name="Visel A."/>
            <person name="Grigoriev I.V."/>
        </authorList>
    </citation>
    <scope>NUCLEOTIDE SEQUENCE [LARGE SCALE GENOMIC DNA]</scope>
    <source>
        <strain evidence="14 15">CBS 129021</strain>
    </source>
</reference>
<dbReference type="PANTHER" id="PTHR28264:SF1">
    <property type="entry name" value="CYTOCHROME C OXIDASE SUBUNIT 6C"/>
    <property type="match status" value="1"/>
</dbReference>
<keyword evidence="6 12" id="KW-0999">Mitochondrion inner membrane</keyword>
<evidence type="ECO:0000256" key="10">
    <source>
        <dbReference type="ARBA" id="ARBA00023136"/>
    </source>
</evidence>
<comment type="pathway">
    <text evidence="2 12">Energy metabolism; oxidative phosphorylation.</text>
</comment>
<evidence type="ECO:0000256" key="5">
    <source>
        <dbReference type="ARBA" id="ARBA00022692"/>
    </source>
</evidence>
<evidence type="ECO:0000256" key="11">
    <source>
        <dbReference type="ARBA" id="ARBA00031091"/>
    </source>
</evidence>
<proteinExistence type="inferred from homology"/>
<evidence type="ECO:0000313" key="15">
    <source>
        <dbReference type="Proteomes" id="UP000193689"/>
    </source>
</evidence>
<organism evidence="14 15">
    <name type="scientific">Pseudomassariella vexata</name>
    <dbReference type="NCBI Taxonomy" id="1141098"/>
    <lineage>
        <taxon>Eukaryota</taxon>
        <taxon>Fungi</taxon>
        <taxon>Dikarya</taxon>
        <taxon>Ascomycota</taxon>
        <taxon>Pezizomycotina</taxon>
        <taxon>Sordariomycetes</taxon>
        <taxon>Xylariomycetidae</taxon>
        <taxon>Amphisphaeriales</taxon>
        <taxon>Pseudomassariaceae</taxon>
        <taxon>Pseudomassariella</taxon>
    </lineage>
</organism>
<evidence type="ECO:0000256" key="9">
    <source>
        <dbReference type="ARBA" id="ARBA00023128"/>
    </source>
</evidence>
<dbReference type="GO" id="GO:0006123">
    <property type="term" value="P:mitochondrial electron transport, cytochrome c to oxygen"/>
    <property type="evidence" value="ECO:0007669"/>
    <property type="project" value="InterPro"/>
</dbReference>
<dbReference type="OrthoDB" id="2317211at2759"/>
<dbReference type="EMBL" id="MCFJ01000023">
    <property type="protein sequence ID" value="ORY56392.1"/>
    <property type="molecule type" value="Genomic_DNA"/>
</dbReference>
<evidence type="ECO:0000256" key="7">
    <source>
        <dbReference type="ARBA" id="ARBA00022989"/>
    </source>
</evidence>
<dbReference type="InterPro" id="IPR014368">
    <property type="entry name" value="Cyt_c_oxidase_su7a_fun"/>
</dbReference>
<dbReference type="STRING" id="1141098.A0A1Y2DAU7"/>
<accession>A0A1Y2DAU7</accession>
<evidence type="ECO:0000256" key="4">
    <source>
        <dbReference type="ARBA" id="ARBA00016081"/>
    </source>
</evidence>
<evidence type="ECO:0000256" key="13">
    <source>
        <dbReference type="SAM" id="Phobius"/>
    </source>
</evidence>
<dbReference type="FunCoup" id="A0A1Y2DAU7">
    <property type="interactions" value="80"/>
</dbReference>
<evidence type="ECO:0000313" key="14">
    <source>
        <dbReference type="EMBL" id="ORY56392.1"/>
    </source>
</evidence>
<dbReference type="GO" id="GO:0004129">
    <property type="term" value="F:cytochrome-c oxidase activity"/>
    <property type="evidence" value="ECO:0007669"/>
    <property type="project" value="TreeGrafter"/>
</dbReference>
<dbReference type="GO" id="GO:0016491">
    <property type="term" value="F:oxidoreductase activity"/>
    <property type="evidence" value="ECO:0007669"/>
    <property type="project" value="UniProtKB-KW"/>
</dbReference>
<evidence type="ECO:0000256" key="3">
    <source>
        <dbReference type="ARBA" id="ARBA00008862"/>
    </source>
</evidence>
<comment type="caution">
    <text evidence="14">The sequence shown here is derived from an EMBL/GenBank/DDBJ whole genome shotgun (WGS) entry which is preliminary data.</text>
</comment>
<dbReference type="UniPathway" id="UPA00705"/>
<keyword evidence="7 13" id="KW-1133">Transmembrane helix</keyword>
<evidence type="ECO:0000256" key="6">
    <source>
        <dbReference type="ARBA" id="ARBA00022792"/>
    </source>
</evidence>
<dbReference type="GO" id="GO:0005743">
    <property type="term" value="C:mitochondrial inner membrane"/>
    <property type="evidence" value="ECO:0007669"/>
    <property type="project" value="UniProtKB-SubCell"/>
</dbReference>
<keyword evidence="10 12" id="KW-0472">Membrane</keyword>
<dbReference type="InParanoid" id="A0A1Y2DAU7"/>
<comment type="similarity">
    <text evidence="3 12">Belongs to the fungal cytochrome c oxidase subunit 7a family.</text>
</comment>
<sequence length="62" mass="6936">MAAIKPIQGMLKRGLVTDLAIALGIGATMGSLFWHGFHMPRTFARDNFYSQIEKERAEKQGQ</sequence>
<dbReference type="CDD" id="cd22888">
    <property type="entry name" value="CcO_VIIa_fungal"/>
    <property type="match status" value="1"/>
</dbReference>
<comment type="function">
    <text evidence="12">Component of the cytochrome c oxidase, the last enzyme in the mitochondrial electron transport chain which drives oxidative phosphorylation.</text>
</comment>
<evidence type="ECO:0000256" key="1">
    <source>
        <dbReference type="ARBA" id="ARBA00004434"/>
    </source>
</evidence>
<protein>
    <recommendedName>
        <fullName evidence="4 12">Cytochrome c oxidase subunit 9, mitochondrial</fullName>
    </recommendedName>
    <alternativeName>
        <fullName evidence="11 12">Cytochrome c oxidase polypeptide VIIA</fullName>
    </alternativeName>
</protein>
<evidence type="ECO:0000256" key="12">
    <source>
        <dbReference type="PIRNR" id="PIRNR000283"/>
    </source>
</evidence>
<keyword evidence="8 12" id="KW-0560">Oxidoreductase</keyword>
<keyword evidence="9 12" id="KW-0496">Mitochondrion</keyword>
<evidence type="ECO:0000256" key="2">
    <source>
        <dbReference type="ARBA" id="ARBA00004673"/>
    </source>
</evidence>
<keyword evidence="5 13" id="KW-0812">Transmembrane</keyword>
<dbReference type="PIRSF" id="PIRSF000283">
    <property type="entry name" value="COX9"/>
    <property type="match status" value="1"/>
</dbReference>
<evidence type="ECO:0000256" key="8">
    <source>
        <dbReference type="ARBA" id="ARBA00023002"/>
    </source>
</evidence>
<dbReference type="RefSeq" id="XP_040710109.1">
    <property type="nucleotide sequence ID" value="XM_040864552.1"/>
</dbReference>
<comment type="subcellular location">
    <subcellularLocation>
        <location evidence="1">Mitochondrion inner membrane</location>
        <topology evidence="1">Single-pass membrane protein</topology>
    </subcellularLocation>
</comment>
<dbReference type="PANTHER" id="PTHR28264">
    <property type="entry name" value="CYTOCHROME C OXIDASE SUBUNIT 7A"/>
    <property type="match status" value="1"/>
</dbReference>
<dbReference type="GeneID" id="63780764"/>
<dbReference type="AlphaFoldDB" id="A0A1Y2DAU7"/>
<feature type="transmembrane region" description="Helical" evidence="13">
    <location>
        <begin position="19"/>
        <end position="37"/>
    </location>
</feature>
<keyword evidence="15" id="KW-1185">Reference proteome</keyword>
<dbReference type="Proteomes" id="UP000193689">
    <property type="component" value="Unassembled WGS sequence"/>
</dbReference>
<gene>
    <name evidence="14" type="ORF">BCR38DRAFT_490689</name>
</gene>
<name>A0A1Y2DAU7_9PEZI</name>